<evidence type="ECO:0000313" key="2">
    <source>
        <dbReference type="Proteomes" id="UP000001818"/>
    </source>
</evidence>
<proteinExistence type="predicted"/>
<dbReference type="KEGG" id="rpd:RPD_2170"/>
<dbReference type="EMBL" id="CP000283">
    <property type="protein sequence ID" value="ABE39405.1"/>
    <property type="molecule type" value="Genomic_DNA"/>
</dbReference>
<gene>
    <name evidence="1" type="ordered locus">RPD_2170</name>
</gene>
<evidence type="ECO:0000313" key="1">
    <source>
        <dbReference type="EMBL" id="ABE39405.1"/>
    </source>
</evidence>
<organism evidence="1 2">
    <name type="scientific">Rhodopseudomonas palustris (strain BisB5)</name>
    <dbReference type="NCBI Taxonomy" id="316057"/>
    <lineage>
        <taxon>Bacteria</taxon>
        <taxon>Pseudomonadati</taxon>
        <taxon>Pseudomonadota</taxon>
        <taxon>Alphaproteobacteria</taxon>
        <taxon>Hyphomicrobiales</taxon>
        <taxon>Nitrobacteraceae</taxon>
        <taxon>Rhodopseudomonas</taxon>
    </lineage>
</organism>
<dbReference type="AlphaFoldDB" id="Q138T4"/>
<protein>
    <submittedName>
        <fullName evidence="1">Uncharacterized protein</fullName>
    </submittedName>
</protein>
<sequence length="132" mass="14120">MTSASGIGRMGSSVVGSRRNSAGGYGFVGHAAEVCDVDRGTTALVFGCDGPQAWVVSVPGSVEEVSNRHLDRHGVLDDVCLRLRGDTQEDVFVAVSRADVDHVVIFAAELLDEAERVQLRRLDAILLAYDSF</sequence>
<accession>Q138T4</accession>
<dbReference type="HOGENOM" id="CLU_1915491_0_0_5"/>
<reference evidence="1 2" key="1">
    <citation type="submission" date="2006-03" db="EMBL/GenBank/DDBJ databases">
        <title>Complete sequence of Rhodopseudomonas palustris BisB5.</title>
        <authorList>
            <consortium name="US DOE Joint Genome Institute"/>
            <person name="Copeland A."/>
            <person name="Lucas S."/>
            <person name="Lapidus A."/>
            <person name="Barry K."/>
            <person name="Detter J.C."/>
            <person name="Glavina del Rio T."/>
            <person name="Hammon N."/>
            <person name="Israni S."/>
            <person name="Dalin E."/>
            <person name="Tice H."/>
            <person name="Pitluck S."/>
            <person name="Chain P."/>
            <person name="Malfatti S."/>
            <person name="Shin M."/>
            <person name="Vergez L."/>
            <person name="Schmutz J."/>
            <person name="Larimer F."/>
            <person name="Land M."/>
            <person name="Hauser L."/>
            <person name="Pelletier D.A."/>
            <person name="Kyrpides N."/>
            <person name="Lykidis A."/>
            <person name="Oda Y."/>
            <person name="Harwood C.S."/>
            <person name="Richardson P."/>
        </authorList>
    </citation>
    <scope>NUCLEOTIDE SEQUENCE [LARGE SCALE GENOMIC DNA]</scope>
    <source>
        <strain evidence="1 2">BisB5</strain>
    </source>
</reference>
<dbReference type="Proteomes" id="UP000001818">
    <property type="component" value="Chromosome"/>
</dbReference>
<name>Q138T4_RHOPS</name>